<dbReference type="SMART" id="SM00388">
    <property type="entry name" value="HisKA"/>
    <property type="match status" value="1"/>
</dbReference>
<dbReference type="GO" id="GO:0000155">
    <property type="term" value="F:phosphorelay sensor kinase activity"/>
    <property type="evidence" value="ECO:0007669"/>
    <property type="project" value="InterPro"/>
</dbReference>
<dbReference type="PROSITE" id="PS50109">
    <property type="entry name" value="HIS_KIN"/>
    <property type="match status" value="1"/>
</dbReference>
<sequence length="456" mass="50262">MRVLQVINSLTFRFILRYVIALVVSVFAVLSLLYTYLSYGYFTGLTDSINDELDTLQLVYRGQGINGLRQYVGDQISAPAGASFSYLLTSPEGDKLGGDLPSTPRYREFTEGWLAFQESLLHRGETSDVDFIARSRRLDTGLNALVAYNFAAVSESGAVVFGTLLWAMIATLILGIIGGFFAASFAMQRLEDFSQRLSRIVRENPAERMPMKGEEGYLREMSLVTNRMLDQMSQLMQGIKLVSDNIAHDLRTPLTRIRNHLNQLRDGLEPERQEAVDRVIEDCDDLLATFNALLRISTLESGSRSAPETRVDLGGLLADVVELYEPLAIDKGVELNLDVAGEHSVRGDNDLLFQLFANLVDNAIKYTPAGGVIAVRVGAGEVAAGHRIVVADNGPGIPVTDRKNVFRRFYRLEASRGKEPGHGLGLSLVMAIAHYHRGTVQLASNRPGLKVIVELP</sequence>
<dbReference type="InterPro" id="IPR036097">
    <property type="entry name" value="HisK_dim/P_sf"/>
</dbReference>
<protein>
    <recommendedName>
        <fullName evidence="3">histidine kinase</fullName>
        <ecNumber evidence="3">2.7.13.3</ecNumber>
    </recommendedName>
</protein>
<keyword evidence="6 10" id="KW-0812">Transmembrane</keyword>
<dbReference type="GO" id="GO:0005886">
    <property type="term" value="C:plasma membrane"/>
    <property type="evidence" value="ECO:0007669"/>
    <property type="project" value="TreeGrafter"/>
</dbReference>
<name>A0A5C9A420_9GAMM</name>
<feature type="domain" description="Histidine kinase" evidence="11">
    <location>
        <begin position="245"/>
        <end position="456"/>
    </location>
</feature>
<evidence type="ECO:0000313" key="12">
    <source>
        <dbReference type="EMBL" id="TXS95466.1"/>
    </source>
</evidence>
<dbReference type="InterPro" id="IPR036890">
    <property type="entry name" value="HATPase_C_sf"/>
</dbReference>
<dbReference type="Pfam" id="PF00512">
    <property type="entry name" value="HisKA"/>
    <property type="match status" value="1"/>
</dbReference>
<feature type="transmembrane region" description="Helical" evidence="10">
    <location>
        <begin position="15"/>
        <end position="37"/>
    </location>
</feature>
<evidence type="ECO:0000256" key="7">
    <source>
        <dbReference type="ARBA" id="ARBA00022777"/>
    </source>
</evidence>
<comment type="catalytic activity">
    <reaction evidence="1">
        <text>ATP + protein L-histidine = ADP + protein N-phospho-L-histidine.</text>
        <dbReference type="EC" id="2.7.13.3"/>
    </reaction>
</comment>
<dbReference type="InterPro" id="IPR005467">
    <property type="entry name" value="His_kinase_dom"/>
</dbReference>
<proteinExistence type="predicted"/>
<evidence type="ECO:0000256" key="6">
    <source>
        <dbReference type="ARBA" id="ARBA00022692"/>
    </source>
</evidence>
<keyword evidence="8 10" id="KW-1133">Transmembrane helix</keyword>
<keyword evidence="5" id="KW-0808">Transferase</keyword>
<reference evidence="12 13" key="1">
    <citation type="submission" date="2019-08" db="EMBL/GenBank/DDBJ databases">
        <title>Parahaliea maris sp. nov., isolated from the surface seawater.</title>
        <authorList>
            <person name="Liu Y."/>
        </authorList>
    </citation>
    <scope>NUCLEOTIDE SEQUENCE [LARGE SCALE GENOMIC DNA]</scope>
    <source>
        <strain evidence="12 13">HSLHS9</strain>
    </source>
</reference>
<accession>A0A5C9A420</accession>
<comment type="subcellular location">
    <subcellularLocation>
        <location evidence="2">Membrane</location>
    </subcellularLocation>
</comment>
<dbReference type="InterPro" id="IPR003594">
    <property type="entry name" value="HATPase_dom"/>
</dbReference>
<dbReference type="PRINTS" id="PR00344">
    <property type="entry name" value="BCTRLSENSOR"/>
</dbReference>
<dbReference type="Gene3D" id="1.10.287.130">
    <property type="match status" value="1"/>
</dbReference>
<keyword evidence="4" id="KW-0597">Phosphoprotein</keyword>
<dbReference type="AlphaFoldDB" id="A0A5C9A420"/>
<organism evidence="12 13">
    <name type="scientific">Parahaliea maris</name>
    <dbReference type="NCBI Taxonomy" id="2716870"/>
    <lineage>
        <taxon>Bacteria</taxon>
        <taxon>Pseudomonadati</taxon>
        <taxon>Pseudomonadota</taxon>
        <taxon>Gammaproteobacteria</taxon>
        <taxon>Cellvibrionales</taxon>
        <taxon>Halieaceae</taxon>
        <taxon>Parahaliea</taxon>
    </lineage>
</organism>
<feature type="transmembrane region" description="Helical" evidence="10">
    <location>
        <begin position="164"/>
        <end position="187"/>
    </location>
</feature>
<keyword evidence="9 10" id="KW-0472">Membrane</keyword>
<evidence type="ECO:0000256" key="2">
    <source>
        <dbReference type="ARBA" id="ARBA00004370"/>
    </source>
</evidence>
<dbReference type="InterPro" id="IPR050428">
    <property type="entry name" value="TCS_sensor_his_kinase"/>
</dbReference>
<dbReference type="Proteomes" id="UP000321039">
    <property type="component" value="Unassembled WGS sequence"/>
</dbReference>
<dbReference type="PANTHER" id="PTHR45436">
    <property type="entry name" value="SENSOR HISTIDINE KINASE YKOH"/>
    <property type="match status" value="1"/>
</dbReference>
<comment type="caution">
    <text evidence="12">The sequence shown here is derived from an EMBL/GenBank/DDBJ whole genome shotgun (WGS) entry which is preliminary data.</text>
</comment>
<dbReference type="PANTHER" id="PTHR45436:SF8">
    <property type="entry name" value="HISTIDINE KINASE"/>
    <property type="match status" value="1"/>
</dbReference>
<dbReference type="SMART" id="SM00387">
    <property type="entry name" value="HATPase_c"/>
    <property type="match status" value="1"/>
</dbReference>
<evidence type="ECO:0000256" key="8">
    <source>
        <dbReference type="ARBA" id="ARBA00022989"/>
    </source>
</evidence>
<keyword evidence="7 12" id="KW-0418">Kinase</keyword>
<dbReference type="CDD" id="cd00082">
    <property type="entry name" value="HisKA"/>
    <property type="match status" value="1"/>
</dbReference>
<dbReference type="Gene3D" id="3.30.565.10">
    <property type="entry name" value="Histidine kinase-like ATPase, C-terminal domain"/>
    <property type="match status" value="1"/>
</dbReference>
<evidence type="ECO:0000313" key="13">
    <source>
        <dbReference type="Proteomes" id="UP000321039"/>
    </source>
</evidence>
<dbReference type="RefSeq" id="WP_148067377.1">
    <property type="nucleotide sequence ID" value="NZ_VRZA01000002.1"/>
</dbReference>
<dbReference type="InterPro" id="IPR004358">
    <property type="entry name" value="Sig_transdc_His_kin-like_C"/>
</dbReference>
<dbReference type="SUPFAM" id="SSF47384">
    <property type="entry name" value="Homodimeric domain of signal transducing histidine kinase"/>
    <property type="match status" value="1"/>
</dbReference>
<evidence type="ECO:0000256" key="10">
    <source>
        <dbReference type="SAM" id="Phobius"/>
    </source>
</evidence>
<gene>
    <name evidence="12" type="ORF">FV139_06145</name>
</gene>
<evidence type="ECO:0000256" key="3">
    <source>
        <dbReference type="ARBA" id="ARBA00012438"/>
    </source>
</evidence>
<dbReference type="Pfam" id="PF02518">
    <property type="entry name" value="HATPase_c"/>
    <property type="match status" value="1"/>
</dbReference>
<evidence type="ECO:0000256" key="9">
    <source>
        <dbReference type="ARBA" id="ARBA00023136"/>
    </source>
</evidence>
<dbReference type="InterPro" id="IPR003661">
    <property type="entry name" value="HisK_dim/P_dom"/>
</dbReference>
<evidence type="ECO:0000256" key="4">
    <source>
        <dbReference type="ARBA" id="ARBA00022553"/>
    </source>
</evidence>
<keyword evidence="13" id="KW-1185">Reference proteome</keyword>
<dbReference type="SUPFAM" id="SSF55874">
    <property type="entry name" value="ATPase domain of HSP90 chaperone/DNA topoisomerase II/histidine kinase"/>
    <property type="match status" value="1"/>
</dbReference>
<evidence type="ECO:0000259" key="11">
    <source>
        <dbReference type="PROSITE" id="PS50109"/>
    </source>
</evidence>
<evidence type="ECO:0000256" key="1">
    <source>
        <dbReference type="ARBA" id="ARBA00000085"/>
    </source>
</evidence>
<dbReference type="EMBL" id="VRZA01000002">
    <property type="protein sequence ID" value="TXS95466.1"/>
    <property type="molecule type" value="Genomic_DNA"/>
</dbReference>
<evidence type="ECO:0000256" key="5">
    <source>
        <dbReference type="ARBA" id="ARBA00022679"/>
    </source>
</evidence>
<dbReference type="EC" id="2.7.13.3" evidence="3"/>